<organism evidence="2 3">
    <name type="scientific">Microbacterium hominis</name>
    <dbReference type="NCBI Taxonomy" id="162426"/>
    <lineage>
        <taxon>Bacteria</taxon>
        <taxon>Bacillati</taxon>
        <taxon>Actinomycetota</taxon>
        <taxon>Actinomycetes</taxon>
        <taxon>Micrococcales</taxon>
        <taxon>Microbacteriaceae</taxon>
        <taxon>Microbacterium</taxon>
    </lineage>
</organism>
<dbReference type="Proteomes" id="UP000233276">
    <property type="component" value="Chromosome"/>
</dbReference>
<gene>
    <name evidence="2" type="ORF">CXR34_00625</name>
</gene>
<dbReference type="InterPro" id="IPR029052">
    <property type="entry name" value="Metallo-depent_PP-like"/>
</dbReference>
<dbReference type="InterPro" id="IPR004843">
    <property type="entry name" value="Calcineurin-like_PHP"/>
</dbReference>
<reference evidence="2 3" key="1">
    <citation type="submission" date="2017-12" db="EMBL/GenBank/DDBJ databases">
        <title>Isolation and characterization of estrogens degradatiion strain Microbacterium hominis SJTG1.</title>
        <authorList>
            <person name="Xiong W."/>
            <person name="Yin C."/>
            <person name="Zheng D."/>
            <person name="Liang R."/>
        </authorList>
    </citation>
    <scope>NUCLEOTIDE SEQUENCE [LARGE SCALE GENOMIC DNA]</scope>
    <source>
        <strain evidence="2 3">SJTG1</strain>
    </source>
</reference>
<dbReference type="SUPFAM" id="SSF56300">
    <property type="entry name" value="Metallo-dependent phosphatases"/>
    <property type="match status" value="1"/>
</dbReference>
<evidence type="ECO:0000259" key="1">
    <source>
        <dbReference type="Pfam" id="PF00149"/>
    </source>
</evidence>
<sequence>MRGALAVSEYPWFDFDRVDYVTADTHFSHARISELADRPFTTVNEMNTELIRRWNETVAPTDVVLHLGDVALGPIEESITLTAQLNGHRYLVPGNHDRVSPATQSRKAIERFAPLYEAAGWTILPEVIEGTRHGYRILASHYPYKGDSQESDRHTSHRPRWDDGIPLLHGHTHARDHGPNGHQFHVGVDAHAYAPIPFTVIDEWVRGLPDVEPWLDVAVREARQLLANLDATETSNSDAMFYTMGYNELRVALEELLGALYSSHPDSPGNTAKA</sequence>
<feature type="domain" description="Calcineurin-like phosphoesterase" evidence="1">
    <location>
        <begin position="21"/>
        <end position="163"/>
    </location>
</feature>
<dbReference type="Pfam" id="PF00149">
    <property type="entry name" value="Metallophos"/>
    <property type="match status" value="1"/>
</dbReference>
<evidence type="ECO:0000313" key="3">
    <source>
        <dbReference type="Proteomes" id="UP000233276"/>
    </source>
</evidence>
<name>A0A2K9D7L0_9MICO</name>
<evidence type="ECO:0000313" key="2">
    <source>
        <dbReference type="EMBL" id="AUG28111.1"/>
    </source>
</evidence>
<dbReference type="Gene3D" id="3.60.21.10">
    <property type="match status" value="1"/>
</dbReference>
<dbReference type="KEGG" id="mhos:CXR34_00625"/>
<proteinExistence type="predicted"/>
<dbReference type="AlphaFoldDB" id="A0A2K9D7L0"/>
<dbReference type="EMBL" id="CP025299">
    <property type="protein sequence ID" value="AUG28111.1"/>
    <property type="molecule type" value="Genomic_DNA"/>
</dbReference>
<accession>A0A2K9D7L0</accession>
<dbReference type="GO" id="GO:0016787">
    <property type="term" value="F:hydrolase activity"/>
    <property type="evidence" value="ECO:0007669"/>
    <property type="project" value="InterPro"/>
</dbReference>
<protein>
    <recommendedName>
        <fullName evidence="1">Calcineurin-like phosphoesterase domain-containing protein</fullName>
    </recommendedName>
</protein>